<organism evidence="4 5">
    <name type="scientific">Alishewanella aestuarii B11</name>
    <dbReference type="NCBI Taxonomy" id="1197174"/>
    <lineage>
        <taxon>Bacteria</taxon>
        <taxon>Pseudomonadati</taxon>
        <taxon>Pseudomonadota</taxon>
        <taxon>Gammaproteobacteria</taxon>
        <taxon>Alteromonadales</taxon>
        <taxon>Alteromonadaceae</taxon>
        <taxon>Alishewanella</taxon>
    </lineage>
</organism>
<dbReference type="PANTHER" id="PTHR38814:SF1">
    <property type="entry name" value="ENDONUCLEASE NUCS"/>
    <property type="match status" value="1"/>
</dbReference>
<evidence type="ECO:0000259" key="3">
    <source>
        <dbReference type="Pfam" id="PF01939"/>
    </source>
</evidence>
<feature type="domain" description="Endonuclease NucS C-terminal" evidence="3">
    <location>
        <begin position="130"/>
        <end position="224"/>
    </location>
</feature>
<dbReference type="RefSeq" id="WP_008610316.1">
    <property type="nucleotide sequence ID" value="NZ_ALAB01000041.1"/>
</dbReference>
<dbReference type="InterPro" id="IPR011856">
    <property type="entry name" value="tRNA_endonuc-like_dom_sf"/>
</dbReference>
<dbReference type="InterPro" id="IPR002793">
    <property type="entry name" value="Endonuclease_NucS"/>
</dbReference>
<evidence type="ECO:0000256" key="2">
    <source>
        <dbReference type="SAM" id="MobiDB-lite"/>
    </source>
</evidence>
<name>J2IAC0_9ALTE</name>
<dbReference type="Pfam" id="PF01939">
    <property type="entry name" value="NucS_C"/>
    <property type="match status" value="1"/>
</dbReference>
<keyword evidence="5" id="KW-1185">Reference proteome</keyword>
<keyword evidence="1" id="KW-0238">DNA-binding</keyword>
<dbReference type="Proteomes" id="UP000012043">
    <property type="component" value="Unassembled WGS sequence"/>
</dbReference>
<dbReference type="Gene3D" id="3.40.1350.10">
    <property type="match status" value="1"/>
</dbReference>
<dbReference type="AlphaFoldDB" id="J2IAC0"/>
<dbReference type="GO" id="GO:0004519">
    <property type="term" value="F:endonuclease activity"/>
    <property type="evidence" value="ECO:0007669"/>
    <property type="project" value="InterPro"/>
</dbReference>
<gene>
    <name evidence="4" type="ORF">AEST_32380</name>
</gene>
<comment type="caution">
    <text evidence="4">The sequence shown here is derived from an EMBL/GenBank/DDBJ whole genome shotgun (WGS) entry which is preliminary data.</text>
</comment>
<dbReference type="EMBL" id="ALAB01000041">
    <property type="protein sequence ID" value="EJI84032.1"/>
    <property type="molecule type" value="Genomic_DNA"/>
</dbReference>
<dbReference type="PANTHER" id="PTHR38814">
    <property type="entry name" value="ENDONUCLEASE NUCS"/>
    <property type="match status" value="1"/>
</dbReference>
<protein>
    <recommendedName>
        <fullName evidence="3">Endonuclease NucS C-terminal domain-containing protein</fullName>
    </recommendedName>
</protein>
<proteinExistence type="predicted"/>
<dbReference type="PATRIC" id="fig|1197174.4.peg.3168"/>
<dbReference type="GO" id="GO:0003677">
    <property type="term" value="F:DNA binding"/>
    <property type="evidence" value="ECO:0007669"/>
    <property type="project" value="UniProtKB-KW"/>
</dbReference>
<dbReference type="CDD" id="cd22341">
    <property type="entry name" value="NucS-like"/>
    <property type="match status" value="1"/>
</dbReference>
<reference evidence="4 5" key="1">
    <citation type="journal article" date="2012" name="J. Bacteriol.">
        <title>Genome Sequence of Pectin-Degrading Alishewanella aestuarii Strain B11T, Isolated from Tidal Flat Sediment.</title>
        <authorList>
            <person name="Jung J."/>
            <person name="Choi S."/>
            <person name="Chun J."/>
            <person name="Park W."/>
        </authorList>
    </citation>
    <scope>NUCLEOTIDE SEQUENCE [LARGE SCALE GENOMIC DNA]</scope>
    <source>
        <strain evidence="4 5">B11</strain>
    </source>
</reference>
<evidence type="ECO:0000313" key="4">
    <source>
        <dbReference type="EMBL" id="EJI84032.1"/>
    </source>
</evidence>
<evidence type="ECO:0000256" key="1">
    <source>
        <dbReference type="ARBA" id="ARBA00023125"/>
    </source>
</evidence>
<dbReference type="InterPro" id="IPR048301">
    <property type="entry name" value="NucS_C"/>
</dbReference>
<feature type="region of interest" description="Disordered" evidence="2">
    <location>
        <begin position="101"/>
        <end position="125"/>
    </location>
</feature>
<evidence type="ECO:0000313" key="5">
    <source>
        <dbReference type="Proteomes" id="UP000012043"/>
    </source>
</evidence>
<sequence length="248" mass="27929">MQQERYKAWLELQRYQSNTIAAQMHRVGRVEEHYGNLDEHFEKDLLESVIDDLRYSTADRQANKPNPSKIPFNGDPYSNLASYRDAVNRYKKFRTDETIQVETANDNDDTPSTVPPSAAYASTKQSISLERDLQATLRESIWQLESGLEIIDEGAERSVDSGFIDITARDRDGVTVVIELKTGTASQRAIAQILSYMGDILNEEGGNTVRGILVASDFDSKACSAARMVPNLQLKRYKVEFSFTDGEC</sequence>
<accession>J2IAC0</accession>